<gene>
    <name evidence="5" type="ORF">K402DRAFT_393863</name>
</gene>
<feature type="compositionally biased region" description="Acidic residues" evidence="3">
    <location>
        <begin position="90"/>
        <end position="99"/>
    </location>
</feature>
<comment type="similarity">
    <text evidence="1">Belongs to the SWC5 family.</text>
</comment>
<name>A0A6G1GZZ4_9PEZI</name>
<feature type="compositionally biased region" description="Basic residues" evidence="3">
    <location>
        <begin position="233"/>
        <end position="242"/>
    </location>
</feature>
<dbReference type="Proteomes" id="UP000800041">
    <property type="component" value="Unassembled WGS sequence"/>
</dbReference>
<feature type="compositionally biased region" description="Basic residues" evidence="3">
    <location>
        <begin position="76"/>
        <end position="86"/>
    </location>
</feature>
<dbReference type="InterPro" id="IPR011421">
    <property type="entry name" value="BCNT-C"/>
</dbReference>
<reference evidence="5" key="1">
    <citation type="journal article" date="2020" name="Stud. Mycol.">
        <title>101 Dothideomycetes genomes: a test case for predicting lifestyles and emergence of pathogens.</title>
        <authorList>
            <person name="Haridas S."/>
            <person name="Albert R."/>
            <person name="Binder M."/>
            <person name="Bloem J."/>
            <person name="Labutti K."/>
            <person name="Salamov A."/>
            <person name="Andreopoulos B."/>
            <person name="Baker S."/>
            <person name="Barry K."/>
            <person name="Bills G."/>
            <person name="Bluhm B."/>
            <person name="Cannon C."/>
            <person name="Castanera R."/>
            <person name="Culley D."/>
            <person name="Daum C."/>
            <person name="Ezra D."/>
            <person name="Gonzalez J."/>
            <person name="Henrissat B."/>
            <person name="Kuo A."/>
            <person name="Liang C."/>
            <person name="Lipzen A."/>
            <person name="Lutzoni F."/>
            <person name="Magnuson J."/>
            <person name="Mondo S."/>
            <person name="Nolan M."/>
            <person name="Ohm R."/>
            <person name="Pangilinan J."/>
            <person name="Park H.-J."/>
            <person name="Ramirez L."/>
            <person name="Alfaro M."/>
            <person name="Sun H."/>
            <person name="Tritt A."/>
            <person name="Yoshinaga Y."/>
            <person name="Zwiers L.-H."/>
            <person name="Turgeon B."/>
            <person name="Goodwin S."/>
            <person name="Spatafora J."/>
            <person name="Crous P."/>
            <person name="Grigoriev I."/>
        </authorList>
    </citation>
    <scope>NUCLEOTIDE SEQUENCE</scope>
    <source>
        <strain evidence="5">CBS 113979</strain>
    </source>
</reference>
<organism evidence="5 6">
    <name type="scientific">Aulographum hederae CBS 113979</name>
    <dbReference type="NCBI Taxonomy" id="1176131"/>
    <lineage>
        <taxon>Eukaryota</taxon>
        <taxon>Fungi</taxon>
        <taxon>Dikarya</taxon>
        <taxon>Ascomycota</taxon>
        <taxon>Pezizomycotina</taxon>
        <taxon>Dothideomycetes</taxon>
        <taxon>Pleosporomycetidae</taxon>
        <taxon>Aulographales</taxon>
        <taxon>Aulographaceae</taxon>
    </lineage>
</organism>
<feature type="compositionally biased region" description="Basic and acidic residues" evidence="3">
    <location>
        <begin position="110"/>
        <end position="119"/>
    </location>
</feature>
<dbReference type="Pfam" id="PF07572">
    <property type="entry name" value="BCNT"/>
    <property type="match status" value="1"/>
</dbReference>
<sequence>MADPKNVQPKDTDSDESSDEDFNPTAAPPDDEVSSSSDDSDEDAAATRKKPKKTSTKKTVVLDAELDSGDEATIKERKKKKRKKRKGAEVDDVSSDEAGEGGFVKTRSQRKVEKQERRPLASTKGATVDVDALWAKLSSTPIGKPLPPPPAQSAKPSDNRAVPTTAPQQEEEYITIKRTTEFAGVITTTKHKVPKSSAEARLYLASKDAEKARDQTAKQPDEEPAKPDLPGKPHLRRPLKRPSRFEPNPSGEVRTLPPELQLKWPRVDQTDIENQPIAAGAMDTSHGRDLPKLPHATKLNVVDKSRYDWVEYVDKAGIVEELDEYGRAKNNYLGRADFLDSVENKREAERREARLRGA</sequence>
<evidence type="ECO:0000256" key="1">
    <source>
        <dbReference type="ARBA" id="ARBA00010465"/>
    </source>
</evidence>
<accession>A0A6G1GZZ4</accession>
<feature type="compositionally biased region" description="Basic residues" evidence="3">
    <location>
        <begin position="47"/>
        <end position="56"/>
    </location>
</feature>
<dbReference type="PANTHER" id="PTHR48407:SF1">
    <property type="entry name" value="CRANIOFACIAL DEVELOPMENT PROTEIN 1"/>
    <property type="match status" value="1"/>
</dbReference>
<dbReference type="GO" id="GO:0000812">
    <property type="term" value="C:Swr1 complex"/>
    <property type="evidence" value="ECO:0007669"/>
    <property type="project" value="TreeGrafter"/>
</dbReference>
<protein>
    <recommendedName>
        <fullName evidence="2">SWR1-complex protein 5</fullName>
    </recommendedName>
</protein>
<dbReference type="PROSITE" id="PS51279">
    <property type="entry name" value="BCNT_C"/>
    <property type="match status" value="1"/>
</dbReference>
<feature type="compositionally biased region" description="Acidic residues" evidence="3">
    <location>
        <begin position="13"/>
        <end position="22"/>
    </location>
</feature>
<keyword evidence="6" id="KW-1185">Reference proteome</keyword>
<dbReference type="AlphaFoldDB" id="A0A6G1GZZ4"/>
<evidence type="ECO:0000256" key="3">
    <source>
        <dbReference type="SAM" id="MobiDB-lite"/>
    </source>
</evidence>
<evidence type="ECO:0000259" key="4">
    <source>
        <dbReference type="PROSITE" id="PS51279"/>
    </source>
</evidence>
<feature type="domain" description="BCNT-C" evidence="4">
    <location>
        <begin position="280"/>
        <end position="358"/>
    </location>
</feature>
<proteinExistence type="inferred from homology"/>
<dbReference type="InterPro" id="IPR027124">
    <property type="entry name" value="Swc5/CFDP1/2"/>
</dbReference>
<feature type="region of interest" description="Disordered" evidence="3">
    <location>
        <begin position="1"/>
        <end position="262"/>
    </location>
</feature>
<feature type="compositionally biased region" description="Basic and acidic residues" evidence="3">
    <location>
        <begin position="207"/>
        <end position="231"/>
    </location>
</feature>
<evidence type="ECO:0000256" key="2">
    <source>
        <dbReference type="ARBA" id="ARBA00019138"/>
    </source>
</evidence>
<evidence type="ECO:0000313" key="5">
    <source>
        <dbReference type="EMBL" id="KAF1986384.1"/>
    </source>
</evidence>
<dbReference type="EMBL" id="ML977157">
    <property type="protein sequence ID" value="KAF1986384.1"/>
    <property type="molecule type" value="Genomic_DNA"/>
</dbReference>
<dbReference type="PANTHER" id="PTHR48407">
    <property type="entry name" value="CRANIOFACIAL DEVELOPMENT PROTEIN 1"/>
    <property type="match status" value="1"/>
</dbReference>
<feature type="compositionally biased region" description="Acidic residues" evidence="3">
    <location>
        <begin position="29"/>
        <end position="44"/>
    </location>
</feature>
<evidence type="ECO:0000313" key="6">
    <source>
        <dbReference type="Proteomes" id="UP000800041"/>
    </source>
</evidence>
<dbReference type="OrthoDB" id="445677at2759"/>